<dbReference type="InterPro" id="IPR008374">
    <property type="entry name" value="SF_assemblin/giardin_b"/>
</dbReference>
<accession>A0A8J5XG59</accession>
<keyword evidence="3" id="KW-0963">Cytoplasm</keyword>
<sequence length="343" mass="36463">MVAMKSASLLSKPRSATSRAGSTASSAIGGASALTRPSNSLVRPSAAQFGSSAFAGAGARAPRAPGPSGGGGADAAELRALRAQVRSDERVGKLNALVDEIGVFNDELHGAEWAEREAAEARLQAAERTIERLQRGVAAEVEARIAVMDDVSINLAAQADNLDRAQAARLVDARRAVDVDIASTRSRLELADVVFEQERVASHRVIERAHAALLKTLRELRDALGVEIAARIEREAACAQQVAAQAFALQELLQGEAGAFQASLGQLRDAQEQARALLVKSDDAFKHSLMTQLTGCQRALKAECEERYAVEKQFVANLQDYAGGLIDGLKNVNLRVHDDGVIR</sequence>
<keyword evidence="6" id="KW-0206">Cytoskeleton</keyword>
<evidence type="ECO:0000256" key="8">
    <source>
        <dbReference type="SAM" id="MobiDB-lite"/>
    </source>
</evidence>
<dbReference type="GO" id="GO:0005200">
    <property type="term" value="F:structural constituent of cytoskeleton"/>
    <property type="evidence" value="ECO:0007669"/>
    <property type="project" value="InterPro"/>
</dbReference>
<dbReference type="EMBL" id="JAGTXO010000016">
    <property type="protein sequence ID" value="KAG8463287.1"/>
    <property type="molecule type" value="Genomic_DNA"/>
</dbReference>
<keyword evidence="4" id="KW-0493">Microtubule</keyword>
<evidence type="ECO:0000256" key="5">
    <source>
        <dbReference type="ARBA" id="ARBA00023054"/>
    </source>
</evidence>
<evidence type="ECO:0000256" key="4">
    <source>
        <dbReference type="ARBA" id="ARBA00022701"/>
    </source>
</evidence>
<name>A0A8J5XG59_DIALT</name>
<dbReference type="PANTHER" id="PTHR40412">
    <property type="entry name" value="SF-ASSEMBLIN"/>
    <property type="match status" value="1"/>
</dbReference>
<reference evidence="9" key="1">
    <citation type="submission" date="2021-05" db="EMBL/GenBank/DDBJ databases">
        <title>The genome of the haptophyte Pavlova lutheri (Diacronema luteri, Pavlovales) - a model for lipid biosynthesis in eukaryotic algae.</title>
        <authorList>
            <person name="Hulatt C.J."/>
            <person name="Posewitz M.C."/>
        </authorList>
    </citation>
    <scope>NUCLEOTIDE SEQUENCE</scope>
    <source>
        <strain evidence="9">NIVA-4/92</strain>
    </source>
</reference>
<feature type="compositionally biased region" description="Low complexity" evidence="8">
    <location>
        <begin position="14"/>
        <end position="33"/>
    </location>
</feature>
<evidence type="ECO:0000256" key="2">
    <source>
        <dbReference type="ARBA" id="ARBA00005678"/>
    </source>
</evidence>
<keyword evidence="10" id="KW-1185">Reference proteome</keyword>
<feature type="region of interest" description="Disordered" evidence="8">
    <location>
        <begin position="1"/>
        <end position="39"/>
    </location>
</feature>
<dbReference type="Proteomes" id="UP000751190">
    <property type="component" value="Unassembled WGS sequence"/>
</dbReference>
<evidence type="ECO:0000256" key="1">
    <source>
        <dbReference type="ARBA" id="ARBA00004245"/>
    </source>
</evidence>
<dbReference type="Pfam" id="PF06705">
    <property type="entry name" value="SF-assemblin"/>
    <property type="match status" value="1"/>
</dbReference>
<dbReference type="AlphaFoldDB" id="A0A8J5XG59"/>
<proteinExistence type="inferred from homology"/>
<evidence type="ECO:0000256" key="6">
    <source>
        <dbReference type="ARBA" id="ARBA00023212"/>
    </source>
</evidence>
<keyword evidence="5 7" id="KW-0175">Coiled coil</keyword>
<evidence type="ECO:0000256" key="3">
    <source>
        <dbReference type="ARBA" id="ARBA00022490"/>
    </source>
</evidence>
<evidence type="ECO:0000313" key="10">
    <source>
        <dbReference type="Proteomes" id="UP000751190"/>
    </source>
</evidence>
<dbReference type="PANTHER" id="PTHR40412:SF1">
    <property type="entry name" value="SF-ASSEMBLIN"/>
    <property type="match status" value="1"/>
</dbReference>
<dbReference type="OMA" id="ECEERYA"/>
<dbReference type="GO" id="GO:0005874">
    <property type="term" value="C:microtubule"/>
    <property type="evidence" value="ECO:0007669"/>
    <property type="project" value="UniProtKB-KW"/>
</dbReference>
<organism evidence="9 10">
    <name type="scientific">Diacronema lutheri</name>
    <name type="common">Unicellular marine alga</name>
    <name type="synonym">Monochrysis lutheri</name>
    <dbReference type="NCBI Taxonomy" id="2081491"/>
    <lineage>
        <taxon>Eukaryota</taxon>
        <taxon>Haptista</taxon>
        <taxon>Haptophyta</taxon>
        <taxon>Pavlovophyceae</taxon>
        <taxon>Pavlovales</taxon>
        <taxon>Pavlovaceae</taxon>
        <taxon>Diacronema</taxon>
    </lineage>
</organism>
<dbReference type="PRINTS" id="PR01799">
    <property type="entry name" value="SFASSEMBLIN"/>
</dbReference>
<comment type="similarity">
    <text evidence="2">Belongs to the SF-assemblin family.</text>
</comment>
<evidence type="ECO:0000313" key="9">
    <source>
        <dbReference type="EMBL" id="KAG8463287.1"/>
    </source>
</evidence>
<evidence type="ECO:0000256" key="7">
    <source>
        <dbReference type="SAM" id="Coils"/>
    </source>
</evidence>
<gene>
    <name evidence="9" type="ORF">KFE25_004798</name>
</gene>
<feature type="coiled-coil region" evidence="7">
    <location>
        <begin position="116"/>
        <end position="143"/>
    </location>
</feature>
<dbReference type="OrthoDB" id="10472864at2759"/>
<protein>
    <submittedName>
        <fullName evidence="9">Uncharacterized protein</fullName>
    </submittedName>
</protein>
<comment type="subcellular location">
    <subcellularLocation>
        <location evidence="1">Cytoplasm</location>
        <location evidence="1">Cytoskeleton</location>
    </subcellularLocation>
</comment>
<comment type="caution">
    <text evidence="9">The sequence shown here is derived from an EMBL/GenBank/DDBJ whole genome shotgun (WGS) entry which is preliminary data.</text>
</comment>